<dbReference type="Gene3D" id="1.20.1260.100">
    <property type="entry name" value="TspO/MBR protein"/>
    <property type="match status" value="1"/>
</dbReference>
<dbReference type="InterPro" id="IPR038330">
    <property type="entry name" value="TspO/MBR-related_sf"/>
</dbReference>
<comment type="subcellular location">
    <subcellularLocation>
        <location evidence="1">Membrane</location>
        <topology evidence="1">Multi-pass membrane protein</topology>
    </subcellularLocation>
</comment>
<evidence type="ECO:0000256" key="1">
    <source>
        <dbReference type="ARBA" id="ARBA00004141"/>
    </source>
</evidence>
<keyword evidence="3 7" id="KW-0812">Transmembrane</keyword>
<organism evidence="8 9">
    <name type="scientific">Quercus suber</name>
    <name type="common">Cork oak</name>
    <dbReference type="NCBI Taxonomy" id="58331"/>
    <lineage>
        <taxon>Eukaryota</taxon>
        <taxon>Viridiplantae</taxon>
        <taxon>Streptophyta</taxon>
        <taxon>Embryophyta</taxon>
        <taxon>Tracheophyta</taxon>
        <taxon>Spermatophyta</taxon>
        <taxon>Magnoliopsida</taxon>
        <taxon>eudicotyledons</taxon>
        <taxon>Gunneridae</taxon>
        <taxon>Pentapetalae</taxon>
        <taxon>rosids</taxon>
        <taxon>fabids</taxon>
        <taxon>Fagales</taxon>
        <taxon>Fagaceae</taxon>
        <taxon>Quercus</taxon>
    </lineage>
</organism>
<dbReference type="EMBL" id="PKMF04000222">
    <property type="protein sequence ID" value="KAK7842385.1"/>
    <property type="molecule type" value="Genomic_DNA"/>
</dbReference>
<evidence type="ECO:0000256" key="6">
    <source>
        <dbReference type="SAM" id="MobiDB-lite"/>
    </source>
</evidence>
<keyword evidence="9" id="KW-1185">Reference proteome</keyword>
<dbReference type="FunFam" id="1.20.1260.100:FF:000001">
    <property type="entry name" value="translocator protein 2"/>
    <property type="match status" value="1"/>
</dbReference>
<dbReference type="Pfam" id="PF03073">
    <property type="entry name" value="TspO_MBR"/>
    <property type="match status" value="1"/>
</dbReference>
<evidence type="ECO:0000313" key="9">
    <source>
        <dbReference type="Proteomes" id="UP000237347"/>
    </source>
</evidence>
<evidence type="ECO:0000256" key="2">
    <source>
        <dbReference type="ARBA" id="ARBA00007524"/>
    </source>
</evidence>
<feature type="transmembrane region" description="Helical" evidence="7">
    <location>
        <begin position="74"/>
        <end position="94"/>
    </location>
</feature>
<evidence type="ECO:0000256" key="4">
    <source>
        <dbReference type="ARBA" id="ARBA00022989"/>
    </source>
</evidence>
<feature type="region of interest" description="Disordered" evidence="6">
    <location>
        <begin position="1"/>
        <end position="27"/>
    </location>
</feature>
<keyword evidence="4 7" id="KW-1133">Transmembrane helix</keyword>
<dbReference type="AlphaFoldDB" id="A0AAW0KU53"/>
<evidence type="ECO:0000313" key="8">
    <source>
        <dbReference type="EMBL" id="KAK7842385.1"/>
    </source>
</evidence>
<feature type="transmembrane region" description="Helical" evidence="7">
    <location>
        <begin position="106"/>
        <end position="124"/>
    </location>
</feature>
<comment type="caution">
    <text evidence="8">The sequence shown here is derived from an EMBL/GenBank/DDBJ whole genome shotgun (WGS) entry which is preliminary data.</text>
</comment>
<proteinExistence type="inferred from homology"/>
<gene>
    <name evidence="8" type="primary">TSPO_0</name>
    <name evidence="8" type="ORF">CFP56_014068</name>
</gene>
<dbReference type="PIRSF" id="PIRSF005859">
    <property type="entry name" value="PBR"/>
    <property type="match status" value="1"/>
</dbReference>
<feature type="transmembrane region" description="Helical" evidence="7">
    <location>
        <begin position="35"/>
        <end position="54"/>
    </location>
</feature>
<keyword evidence="5 7" id="KW-0472">Membrane</keyword>
<evidence type="ECO:0000256" key="5">
    <source>
        <dbReference type="ARBA" id="ARBA00023136"/>
    </source>
</evidence>
<dbReference type="PANTHER" id="PTHR10057">
    <property type="entry name" value="PERIPHERAL-TYPE BENZODIAZEPINE RECEPTOR"/>
    <property type="match status" value="1"/>
</dbReference>
<sequence length="183" mass="20500">MAMQTLQHWSKNEPTNTTMAKQETKKTGSKRAIQSLTLAIVVPVSLTMTIIFMFGSGHKYQALDKPFWFPPLWFIHTASLGSSFLMGFAAWLVCAHGGFHTHPDALPLYTALVSLSIVWDPLVLVIGARFLGLLFCVVNFGTLVACYYYFRKVNPFAKDLVKPCPCLAWTGYLTIVSFKLIFI</sequence>
<evidence type="ECO:0000256" key="3">
    <source>
        <dbReference type="ARBA" id="ARBA00022692"/>
    </source>
</evidence>
<reference evidence="8 9" key="1">
    <citation type="journal article" date="2018" name="Sci. Data">
        <title>The draft genome sequence of cork oak.</title>
        <authorList>
            <person name="Ramos A.M."/>
            <person name="Usie A."/>
            <person name="Barbosa P."/>
            <person name="Barros P.M."/>
            <person name="Capote T."/>
            <person name="Chaves I."/>
            <person name="Simoes F."/>
            <person name="Abreu I."/>
            <person name="Carrasquinho I."/>
            <person name="Faro C."/>
            <person name="Guimaraes J.B."/>
            <person name="Mendonca D."/>
            <person name="Nobrega F."/>
            <person name="Rodrigues L."/>
            <person name="Saibo N.J.M."/>
            <person name="Varela M.C."/>
            <person name="Egas C."/>
            <person name="Matos J."/>
            <person name="Miguel C.M."/>
            <person name="Oliveira M.M."/>
            <person name="Ricardo C.P."/>
            <person name="Goncalves S."/>
        </authorList>
    </citation>
    <scope>NUCLEOTIDE SEQUENCE [LARGE SCALE GENOMIC DNA]</scope>
    <source>
        <strain evidence="9">cv. HL8</strain>
    </source>
</reference>
<dbReference type="PANTHER" id="PTHR10057:SF6">
    <property type="entry name" value="TRANSLOCATOR PROTEIN HOMOLOG"/>
    <property type="match status" value="1"/>
</dbReference>
<evidence type="ECO:0000256" key="7">
    <source>
        <dbReference type="SAM" id="Phobius"/>
    </source>
</evidence>
<dbReference type="InterPro" id="IPR004307">
    <property type="entry name" value="TspO_MBR"/>
</dbReference>
<dbReference type="Proteomes" id="UP000237347">
    <property type="component" value="Unassembled WGS sequence"/>
</dbReference>
<accession>A0AAW0KU53</accession>
<dbReference type="CDD" id="cd15904">
    <property type="entry name" value="TSPO_MBR"/>
    <property type="match status" value="1"/>
</dbReference>
<feature type="compositionally biased region" description="Polar residues" evidence="6">
    <location>
        <begin position="1"/>
        <end position="21"/>
    </location>
</feature>
<protein>
    <submittedName>
        <fullName evidence="8">Translocator protein like protein</fullName>
    </submittedName>
</protein>
<comment type="similarity">
    <text evidence="2">Belongs to the TspO/BZRP family.</text>
</comment>
<feature type="transmembrane region" description="Helical" evidence="7">
    <location>
        <begin position="130"/>
        <end position="150"/>
    </location>
</feature>
<dbReference type="GO" id="GO:0016020">
    <property type="term" value="C:membrane"/>
    <property type="evidence" value="ECO:0007669"/>
    <property type="project" value="UniProtKB-SubCell"/>
</dbReference>
<name>A0AAW0KU53_QUESU</name>